<dbReference type="GO" id="GO:0061608">
    <property type="term" value="F:nuclear import signal receptor activity"/>
    <property type="evidence" value="ECO:0007669"/>
    <property type="project" value="TreeGrafter"/>
</dbReference>
<dbReference type="PANTHER" id="PTHR37723:SF1">
    <property type="entry name" value="PROTEIN FAR-RED-ELONGATED HYPOCOTYL 1-LIKE"/>
    <property type="match status" value="1"/>
</dbReference>
<feature type="region of interest" description="Disordered" evidence="1">
    <location>
        <begin position="103"/>
        <end position="124"/>
    </location>
</feature>
<dbReference type="InterPro" id="IPR037766">
    <property type="entry name" value="FHY1"/>
</dbReference>
<evidence type="ECO:0000313" key="2">
    <source>
        <dbReference type="EMBL" id="KAJ9694733.1"/>
    </source>
</evidence>
<evidence type="ECO:0000256" key="1">
    <source>
        <dbReference type="SAM" id="MobiDB-lite"/>
    </source>
</evidence>
<sequence length="280" mass="31868">MKKLDLFGAPFHRNCSNFPCFSSVEMDEINKNPSELHSSHVCKELNTNIMDLNKKRKLQAELLDLPLPKHKCCGRSFSSQIVYLLDENTEIEDLHAQIVKEETDGETLDDGSEPDSAKDSNSLAGYSDSVISVCGEAKFEPECEKTCPYNHPYSSSVNWGGNSSRDDLYSLKSTRKTPDVSKDKMTFFTEEHNPLVSQNLEEQLLEFGNDVDFMCSEYRDEMVEHSMDKELADMPYSSGMKPNNYVLSSGRWSVNQDAQIGTRKPTIDQEFEQYFSMLML</sequence>
<proteinExistence type="predicted"/>
<name>A0AA39DRV4_VITRO</name>
<dbReference type="AlphaFoldDB" id="A0AA39DRV4"/>
<protein>
    <submittedName>
        <fullName evidence="2">Uncharacterized protein</fullName>
    </submittedName>
</protein>
<dbReference type="PANTHER" id="PTHR37723">
    <property type="entry name" value="PROTEIN FAR-RED ELONGATED HYPOCOTYL 1"/>
    <property type="match status" value="1"/>
</dbReference>
<feature type="compositionally biased region" description="Acidic residues" evidence="1">
    <location>
        <begin position="103"/>
        <end position="113"/>
    </location>
</feature>
<organism evidence="2 3">
    <name type="scientific">Vitis rotundifolia</name>
    <name type="common">Muscadine grape</name>
    <dbReference type="NCBI Taxonomy" id="103349"/>
    <lineage>
        <taxon>Eukaryota</taxon>
        <taxon>Viridiplantae</taxon>
        <taxon>Streptophyta</taxon>
        <taxon>Embryophyta</taxon>
        <taxon>Tracheophyta</taxon>
        <taxon>Spermatophyta</taxon>
        <taxon>Magnoliopsida</taxon>
        <taxon>eudicotyledons</taxon>
        <taxon>Gunneridae</taxon>
        <taxon>Pentapetalae</taxon>
        <taxon>rosids</taxon>
        <taxon>Vitales</taxon>
        <taxon>Vitaceae</taxon>
        <taxon>Viteae</taxon>
        <taxon>Vitis</taxon>
    </lineage>
</organism>
<reference evidence="2 3" key="1">
    <citation type="journal article" date="2023" name="BMC Biotechnol.">
        <title>Vitis rotundifolia cv Carlos genome sequencing.</title>
        <authorList>
            <person name="Huff M."/>
            <person name="Hulse-Kemp A."/>
            <person name="Scheffler B."/>
            <person name="Youngblood R."/>
            <person name="Simpson S."/>
            <person name="Babiker E."/>
            <person name="Staton M."/>
        </authorList>
    </citation>
    <scope>NUCLEOTIDE SEQUENCE [LARGE SCALE GENOMIC DNA]</scope>
    <source>
        <tissue evidence="2">Leaf</tissue>
    </source>
</reference>
<evidence type="ECO:0000313" key="3">
    <source>
        <dbReference type="Proteomes" id="UP001168098"/>
    </source>
</evidence>
<dbReference type="GO" id="GO:0016607">
    <property type="term" value="C:nuclear speck"/>
    <property type="evidence" value="ECO:0007669"/>
    <property type="project" value="TreeGrafter"/>
</dbReference>
<comment type="caution">
    <text evidence="2">The sequence shown here is derived from an EMBL/GenBank/DDBJ whole genome shotgun (WGS) entry which is preliminary data.</text>
</comment>
<dbReference type="Proteomes" id="UP001168098">
    <property type="component" value="Unassembled WGS sequence"/>
</dbReference>
<gene>
    <name evidence="2" type="ORF">PVL29_010282</name>
</gene>
<dbReference type="GO" id="GO:0005737">
    <property type="term" value="C:cytoplasm"/>
    <property type="evidence" value="ECO:0007669"/>
    <property type="project" value="TreeGrafter"/>
</dbReference>
<dbReference type="GO" id="GO:0009639">
    <property type="term" value="P:response to red or far red light"/>
    <property type="evidence" value="ECO:0007669"/>
    <property type="project" value="InterPro"/>
</dbReference>
<keyword evidence="3" id="KW-1185">Reference proteome</keyword>
<accession>A0AA39DRV4</accession>
<dbReference type="GO" id="GO:0051457">
    <property type="term" value="P:maintenance of protein location in nucleus"/>
    <property type="evidence" value="ECO:0007669"/>
    <property type="project" value="TreeGrafter"/>
</dbReference>
<dbReference type="EMBL" id="JARBHA010000008">
    <property type="protein sequence ID" value="KAJ9694733.1"/>
    <property type="molecule type" value="Genomic_DNA"/>
</dbReference>